<keyword evidence="4" id="KW-0443">Lipid metabolism</keyword>
<evidence type="ECO:0000256" key="4">
    <source>
        <dbReference type="ARBA" id="ARBA00023098"/>
    </source>
</evidence>
<dbReference type="Proteomes" id="UP000295757">
    <property type="component" value="Unassembled WGS sequence"/>
</dbReference>
<evidence type="ECO:0000256" key="5">
    <source>
        <dbReference type="ARBA" id="ARBA00023315"/>
    </source>
</evidence>
<dbReference type="CDD" id="cd07989">
    <property type="entry name" value="LPLAT_AGPAT-like"/>
    <property type="match status" value="1"/>
</dbReference>
<protein>
    <submittedName>
        <fullName evidence="7">1-acyl-sn-glycerol-3-phosphate acyltransferase</fullName>
    </submittedName>
</protein>
<evidence type="ECO:0000313" key="7">
    <source>
        <dbReference type="EMBL" id="TDV24207.1"/>
    </source>
</evidence>
<dbReference type="RefSeq" id="WP_134110283.1">
    <property type="nucleotide sequence ID" value="NZ_SOCN01000001.1"/>
</dbReference>
<dbReference type="InterPro" id="IPR002123">
    <property type="entry name" value="Plipid/glycerol_acylTrfase"/>
</dbReference>
<dbReference type="OrthoDB" id="9803035at2"/>
<dbReference type="GO" id="GO:0006654">
    <property type="term" value="P:phosphatidic acid biosynthetic process"/>
    <property type="evidence" value="ECO:0007669"/>
    <property type="project" value="TreeGrafter"/>
</dbReference>
<dbReference type="AlphaFoldDB" id="A0A4R7UCQ3"/>
<comment type="caution">
    <text evidence="7">The sequence shown here is derived from an EMBL/GenBank/DDBJ whole genome shotgun (WGS) entry which is preliminary data.</text>
</comment>
<proteinExistence type="predicted"/>
<dbReference type="PANTHER" id="PTHR10434:SF64">
    <property type="entry name" value="1-ACYL-SN-GLYCEROL-3-PHOSPHATE ACYLTRANSFERASE-RELATED"/>
    <property type="match status" value="1"/>
</dbReference>
<dbReference type="EMBL" id="SOCN01000001">
    <property type="protein sequence ID" value="TDV24207.1"/>
    <property type="molecule type" value="Genomic_DNA"/>
</dbReference>
<sequence length="260" mass="29989">MKKINIRIYLKIILSGFAWLHRWFKVRSLSRKYRKQPDAVSKEQRYKFILKICQKLIKLYNIDLEVVGLENVPINGSVVLTPNHKSYLDAVALIVALEQTNPEFSEKPRIPTFVGKADLKKSKTIYNCMQLLDSFFIDNKNVRNSLNTLKDFVDFVKVEKRFGLVFPEGTRIKKPEVGEFKGGAFKVVQNSYMDIIPVAIENSLHAFSIKRKGRTTMRITFLPPHKAKHNITKDHLAIASKVQQQISEIVGKENEQDKQS</sequence>
<dbReference type="SMART" id="SM00563">
    <property type="entry name" value="PlsC"/>
    <property type="match status" value="1"/>
</dbReference>
<reference evidence="7 8" key="1">
    <citation type="submission" date="2019-03" db="EMBL/GenBank/DDBJ databases">
        <title>Genomic Encyclopedia of Archaeal and Bacterial Type Strains, Phase II (KMG-II): from individual species to whole genera.</title>
        <authorList>
            <person name="Goeker M."/>
        </authorList>
    </citation>
    <scope>NUCLEOTIDE SEQUENCE [LARGE SCALE GENOMIC DNA]</scope>
    <source>
        <strain evidence="7 8">ATCC 35214</strain>
    </source>
</reference>
<dbReference type="GO" id="GO:0003841">
    <property type="term" value="F:1-acylglycerol-3-phosphate O-acyltransferase activity"/>
    <property type="evidence" value="ECO:0007669"/>
    <property type="project" value="TreeGrafter"/>
</dbReference>
<gene>
    <name evidence="7" type="ORF">BCF59_0158</name>
</gene>
<evidence type="ECO:0000313" key="8">
    <source>
        <dbReference type="Proteomes" id="UP000295757"/>
    </source>
</evidence>
<keyword evidence="2" id="KW-0444">Lipid biosynthesis</keyword>
<dbReference type="SUPFAM" id="SSF69593">
    <property type="entry name" value="Glycerol-3-phosphate (1)-acyltransferase"/>
    <property type="match status" value="1"/>
</dbReference>
<feature type="domain" description="Phospholipid/glycerol acyltransferase" evidence="6">
    <location>
        <begin position="78"/>
        <end position="203"/>
    </location>
</feature>
<keyword evidence="5 7" id="KW-0012">Acyltransferase</keyword>
<organism evidence="7 8">
    <name type="scientific">Mycoplasmopsis mustelae</name>
    <dbReference type="NCBI Taxonomy" id="171289"/>
    <lineage>
        <taxon>Bacteria</taxon>
        <taxon>Bacillati</taxon>
        <taxon>Mycoplasmatota</taxon>
        <taxon>Mycoplasmoidales</taxon>
        <taxon>Metamycoplasmataceae</taxon>
        <taxon>Mycoplasmopsis</taxon>
    </lineage>
</organism>
<evidence type="ECO:0000256" key="3">
    <source>
        <dbReference type="ARBA" id="ARBA00022679"/>
    </source>
</evidence>
<comment type="pathway">
    <text evidence="1">Lipid metabolism.</text>
</comment>
<dbReference type="Pfam" id="PF01553">
    <property type="entry name" value="Acyltransferase"/>
    <property type="match status" value="1"/>
</dbReference>
<evidence type="ECO:0000259" key="6">
    <source>
        <dbReference type="SMART" id="SM00563"/>
    </source>
</evidence>
<name>A0A4R7UCQ3_9BACT</name>
<evidence type="ECO:0000256" key="2">
    <source>
        <dbReference type="ARBA" id="ARBA00022516"/>
    </source>
</evidence>
<dbReference type="PANTHER" id="PTHR10434">
    <property type="entry name" value="1-ACYL-SN-GLYCEROL-3-PHOSPHATE ACYLTRANSFERASE"/>
    <property type="match status" value="1"/>
</dbReference>
<keyword evidence="3 7" id="KW-0808">Transferase</keyword>
<evidence type="ECO:0000256" key="1">
    <source>
        <dbReference type="ARBA" id="ARBA00005189"/>
    </source>
</evidence>
<accession>A0A4R7UCQ3</accession>
<keyword evidence="8" id="KW-1185">Reference proteome</keyword>